<organism evidence="4">
    <name type="scientific">Xenopus tropicalis</name>
    <name type="common">Western clawed frog</name>
    <name type="synonym">Silurana tropicalis</name>
    <dbReference type="NCBI Taxonomy" id="8364"/>
    <lineage>
        <taxon>Eukaryota</taxon>
        <taxon>Metazoa</taxon>
        <taxon>Chordata</taxon>
        <taxon>Craniata</taxon>
        <taxon>Vertebrata</taxon>
        <taxon>Euteleostomi</taxon>
        <taxon>Amphibia</taxon>
        <taxon>Batrachia</taxon>
        <taxon>Anura</taxon>
        <taxon>Pipoidea</taxon>
        <taxon>Pipidae</taxon>
        <taxon>Xenopodinae</taxon>
        <taxon>Xenopus</taxon>
        <taxon>Silurana</taxon>
    </lineage>
</organism>
<feature type="repeat" description="WD" evidence="3">
    <location>
        <begin position="156"/>
        <end position="197"/>
    </location>
</feature>
<feature type="repeat" description="WD" evidence="3">
    <location>
        <begin position="113"/>
        <end position="146"/>
    </location>
</feature>
<feature type="repeat" description="WD" evidence="3">
    <location>
        <begin position="205"/>
        <end position="239"/>
    </location>
</feature>
<protein>
    <recommendedName>
        <fullName evidence="5">WD repeat domain 31</fullName>
    </recommendedName>
</protein>
<dbReference type="GeneTree" id="ENSGT00910000144273"/>
<evidence type="ECO:0000256" key="3">
    <source>
        <dbReference type="PROSITE-ProRule" id="PRU00221"/>
    </source>
</evidence>
<dbReference type="Gene3D" id="2.130.10.10">
    <property type="entry name" value="YVTN repeat-like/Quinoprotein amine dehydrogenase"/>
    <property type="match status" value="3"/>
</dbReference>
<dbReference type="Pfam" id="PF00400">
    <property type="entry name" value="WD40"/>
    <property type="match status" value="4"/>
</dbReference>
<sequence length="381" mass="41969">MGKFQSKVKRNSSKYRYRGRGYRLALVLMLQQYRLALRQHWVTLWQTSFMLCSRAESRGEESPPVPPSPQHSRAHTDAVTCIAALKSDLCVSGGKDKAVVVSNWRTGSALKRLVGHEREVTKVSCVFGSNRLFSASRDKSVLLWDLHGKLGPTQRFMGHHLIVTGLAVSPDCRLLLTGSRDNTLCKWDVESGRCVQNAGICRNLVTHLCWVPGEPYVVQTSEDKMIRVWDSRDLQVALTFPMKQYIQMHCDVSQDGNYCLTCSNGFGGQGCEATLWDLRQTRDKVCEYRGHLQSAACCMFLPAGTCETPAVATSAHDCTVKIWDQSSGACLSNLFLDGAGPLSSLAVCDTGSILCATFNSGIFSLQTDGAKGAGLRQVLNF</sequence>
<dbReference type="PROSITE" id="PS50294">
    <property type="entry name" value="WD_REPEATS_REGION"/>
    <property type="match status" value="2"/>
</dbReference>
<dbReference type="Ensembl" id="ENSXETT00000115677">
    <property type="protein sequence ID" value="ENSXETP00000112679"/>
    <property type="gene ID" value="ENSXETG00000046749"/>
</dbReference>
<dbReference type="InterPro" id="IPR036322">
    <property type="entry name" value="WD40_repeat_dom_sf"/>
</dbReference>
<dbReference type="SUPFAM" id="SSF50978">
    <property type="entry name" value="WD40 repeat-like"/>
    <property type="match status" value="1"/>
</dbReference>
<dbReference type="InParanoid" id="A0A803JXD6"/>
<dbReference type="InterPro" id="IPR015943">
    <property type="entry name" value="WD40/YVTN_repeat-like_dom_sf"/>
</dbReference>
<dbReference type="InterPro" id="IPR040066">
    <property type="entry name" value="WDR31"/>
</dbReference>
<reference evidence="4" key="2">
    <citation type="submission" date="2021-03" db="UniProtKB">
        <authorList>
            <consortium name="Ensembl"/>
        </authorList>
    </citation>
    <scope>IDENTIFICATION</scope>
</reference>
<dbReference type="InterPro" id="IPR020472">
    <property type="entry name" value="WD40_PAC1"/>
</dbReference>
<dbReference type="SMART" id="SM00320">
    <property type="entry name" value="WD40"/>
    <property type="match status" value="6"/>
</dbReference>
<dbReference type="PANTHER" id="PTHR19869">
    <property type="entry name" value="SPERMATID WD-REPEAT PROTEIN"/>
    <property type="match status" value="1"/>
</dbReference>
<dbReference type="AlphaFoldDB" id="A0A803JXD6"/>
<dbReference type="PRINTS" id="PR00320">
    <property type="entry name" value="GPROTEINBRPT"/>
</dbReference>
<dbReference type="CDD" id="cd00200">
    <property type="entry name" value="WD40"/>
    <property type="match status" value="1"/>
</dbReference>
<reference evidence="4" key="1">
    <citation type="journal article" date="2010" name="Science">
        <title>The genome of the Western clawed frog Xenopus tropicalis.</title>
        <authorList>
            <person name="Hellsten U."/>
            <person name="Harland R.M."/>
            <person name="Gilchrist M.J."/>
            <person name="Hendrix D."/>
            <person name="Jurka J."/>
            <person name="Kapitonov V."/>
            <person name="Ovcharenko I."/>
            <person name="Putnam N.H."/>
            <person name="Shu S."/>
            <person name="Taher L."/>
            <person name="Blitz I.L."/>
            <person name="Blumberg B."/>
            <person name="Dichmann D.S."/>
            <person name="Dubchak I."/>
            <person name="Amaya E."/>
            <person name="Detter J.C."/>
            <person name="Fletcher R."/>
            <person name="Gerhard D.S."/>
            <person name="Goodstein D."/>
            <person name="Graves T."/>
            <person name="Grigoriev I.V."/>
            <person name="Grimwood J."/>
            <person name="Kawashima T."/>
            <person name="Lindquist E."/>
            <person name="Lucas S.M."/>
            <person name="Mead P.E."/>
            <person name="Mitros T."/>
            <person name="Ogino H."/>
            <person name="Ohta Y."/>
            <person name="Poliakov A.V."/>
            <person name="Pollet N."/>
            <person name="Robert J."/>
            <person name="Salamov A."/>
            <person name="Sater A.K."/>
            <person name="Schmutz J."/>
            <person name="Terry A."/>
            <person name="Vize P.D."/>
            <person name="Warren W.C."/>
            <person name="Wells D."/>
            <person name="Wills A."/>
            <person name="Wilson R.K."/>
            <person name="Zimmerman L.B."/>
            <person name="Zorn A.M."/>
            <person name="Grainger R."/>
            <person name="Grammer T."/>
            <person name="Khokha M.K."/>
            <person name="Richardson P.M."/>
            <person name="Rokhsar D.S."/>
        </authorList>
    </citation>
    <scope>NUCLEOTIDE SEQUENCE [LARGE SCALE GENOMIC DNA]</scope>
    <source>
        <strain evidence="4">Nigerian</strain>
    </source>
</reference>
<dbReference type="PROSITE" id="PS00678">
    <property type="entry name" value="WD_REPEATS_1"/>
    <property type="match status" value="1"/>
</dbReference>
<dbReference type="FunCoup" id="A0A803JXD6">
    <property type="interactions" value="61"/>
</dbReference>
<evidence type="ECO:0000256" key="2">
    <source>
        <dbReference type="ARBA" id="ARBA00022737"/>
    </source>
</evidence>
<keyword evidence="2" id="KW-0677">Repeat</keyword>
<proteinExistence type="predicted"/>
<name>A0A803JXD6_XENTR</name>
<dbReference type="InterPro" id="IPR019775">
    <property type="entry name" value="WD40_repeat_CS"/>
</dbReference>
<keyword evidence="1 3" id="KW-0853">WD repeat</keyword>
<dbReference type="InterPro" id="IPR001680">
    <property type="entry name" value="WD40_rpt"/>
</dbReference>
<evidence type="ECO:0000256" key="1">
    <source>
        <dbReference type="ARBA" id="ARBA00022574"/>
    </source>
</evidence>
<evidence type="ECO:0000313" key="4">
    <source>
        <dbReference type="Ensembl" id="ENSXETP00000112679"/>
    </source>
</evidence>
<dbReference type="PANTHER" id="PTHR19869:SF1">
    <property type="entry name" value="WD REPEAT-CONTAINING PROTEIN 31"/>
    <property type="match status" value="1"/>
</dbReference>
<evidence type="ECO:0008006" key="5">
    <source>
        <dbReference type="Google" id="ProtNLM"/>
    </source>
</evidence>
<accession>A0A803JXD6</accession>
<dbReference type="PROSITE" id="PS50082">
    <property type="entry name" value="WD_REPEATS_2"/>
    <property type="match status" value="3"/>
</dbReference>